<dbReference type="InterPro" id="IPR027417">
    <property type="entry name" value="P-loop_NTPase"/>
</dbReference>
<proteinExistence type="predicted"/>
<dbReference type="RefSeq" id="WP_112844595.1">
    <property type="nucleotide sequence ID" value="NZ_JAKIHV010000002.1"/>
</dbReference>
<gene>
    <name evidence="2" type="ORF">L2102_04805</name>
</gene>
<evidence type="ECO:0000259" key="1">
    <source>
        <dbReference type="Pfam" id="PF13304"/>
    </source>
</evidence>
<dbReference type="GO" id="GO:0005524">
    <property type="term" value="F:ATP binding"/>
    <property type="evidence" value="ECO:0007669"/>
    <property type="project" value="UniProtKB-KW"/>
</dbReference>
<organism evidence="2 3">
    <name type="scientific">Citrobacter portucalensis</name>
    <dbReference type="NCBI Taxonomy" id="1639133"/>
    <lineage>
        <taxon>Bacteria</taxon>
        <taxon>Pseudomonadati</taxon>
        <taxon>Pseudomonadota</taxon>
        <taxon>Gammaproteobacteria</taxon>
        <taxon>Enterobacterales</taxon>
        <taxon>Enterobacteriaceae</taxon>
        <taxon>Citrobacter</taxon>
        <taxon>Citrobacter freundii complex</taxon>
    </lineage>
</organism>
<feature type="domain" description="ATPase AAA-type core" evidence="1">
    <location>
        <begin position="320"/>
        <end position="451"/>
    </location>
</feature>
<evidence type="ECO:0000313" key="2">
    <source>
        <dbReference type="EMBL" id="MDE9622644.1"/>
    </source>
</evidence>
<dbReference type="Proteomes" id="UP001147046">
    <property type="component" value="Unassembled WGS sequence"/>
</dbReference>
<reference evidence="2" key="1">
    <citation type="submission" date="2022-01" db="EMBL/GenBank/DDBJ databases">
        <title>Genetic Characterization of Carbapenem-resistant Citrobacter spp. from China: a multicenter study.</title>
        <authorList>
            <person name="Ye L."/>
        </authorList>
    </citation>
    <scope>NUCLEOTIDE SEQUENCE</scope>
    <source>
        <strain evidence="2">IR5464</strain>
    </source>
</reference>
<dbReference type="PANTHER" id="PTHR43581:SF2">
    <property type="entry name" value="EXCINUCLEASE ATPASE SUBUNIT"/>
    <property type="match status" value="1"/>
</dbReference>
<dbReference type="SUPFAM" id="SSF52540">
    <property type="entry name" value="P-loop containing nucleoside triphosphate hydrolases"/>
    <property type="match status" value="1"/>
</dbReference>
<dbReference type="InterPro" id="IPR051396">
    <property type="entry name" value="Bact_Antivir_Def_Nuclease"/>
</dbReference>
<dbReference type="Pfam" id="PF13304">
    <property type="entry name" value="AAA_21"/>
    <property type="match status" value="1"/>
</dbReference>
<accession>A0AAJ1JKM7</accession>
<evidence type="ECO:0000313" key="3">
    <source>
        <dbReference type="Proteomes" id="UP001147046"/>
    </source>
</evidence>
<dbReference type="InterPro" id="IPR003959">
    <property type="entry name" value="ATPase_AAA_core"/>
</dbReference>
<dbReference type="AlphaFoldDB" id="A0AAJ1JKM7"/>
<dbReference type="CDD" id="cd00267">
    <property type="entry name" value="ABC_ATPase"/>
    <property type="match status" value="1"/>
</dbReference>
<protein>
    <submittedName>
        <fullName evidence="2">ATP-binding protein</fullName>
    </submittedName>
</protein>
<dbReference type="EMBL" id="JAKIHV010000002">
    <property type="protein sequence ID" value="MDE9622644.1"/>
    <property type="molecule type" value="Genomic_DNA"/>
</dbReference>
<name>A0AAJ1JKM7_9ENTR</name>
<comment type="caution">
    <text evidence="2">The sequence shown here is derived from an EMBL/GenBank/DDBJ whole genome shotgun (WGS) entry which is preliminary data.</text>
</comment>
<dbReference type="PANTHER" id="PTHR43581">
    <property type="entry name" value="ATP/GTP PHOSPHATASE"/>
    <property type="match status" value="1"/>
</dbReference>
<dbReference type="Gene3D" id="3.40.50.300">
    <property type="entry name" value="P-loop containing nucleotide triphosphate hydrolases"/>
    <property type="match status" value="1"/>
</dbReference>
<dbReference type="GO" id="GO:0016887">
    <property type="term" value="F:ATP hydrolysis activity"/>
    <property type="evidence" value="ECO:0007669"/>
    <property type="project" value="InterPro"/>
</dbReference>
<sequence>MNKYLIKSIRVEKLFGLYTYDLDEEKLNNSAVILYGDNGVGKSTLLRLAFHMLSPSNKNGHRTALSNIKFDLLKIELTSGHTLTAKHENFQSENASLILDISYEERIIARWVRSPNQNEVRRVVIDDEIVYVREGVGYDGVIIESKKQQNKDPLRKITSQRLYIETLKSITPITFILDADRRLDGDTISDPDDEVELRRAVKMGTPKRIQDLVLRSREIALSQAMNTATKWIARKAVQGTNIGTDNVHSTYVRILKQLGSSSNHSGTSLSDADIDLLKDSLVDIGKETFELAKYELTSFLDMTEFKNVLSTGSLSKKALSAELLKPYIESLDGRLAGVRSIYKILDKFISTINGLLTDKEVKFQLSQGFLIVNKFGDELTPAQLSSGEQQLLLLFCYVLVARDTPSIFMIDEPEISLNIKWQRIIINSLLDITNEANIQFIFASHSLEIISQHRNRVAKLENENG</sequence>
<keyword evidence="2" id="KW-0547">Nucleotide-binding</keyword>
<keyword evidence="2" id="KW-0067">ATP-binding</keyword>